<dbReference type="RefSeq" id="WP_183947629.1">
    <property type="nucleotide sequence ID" value="NZ_JACHHX010000005.1"/>
</dbReference>
<keyword evidence="2" id="KW-0482">Metalloprotease</keyword>
<accession>A0A7W7XZ18</accession>
<name>A0A7W7XZ18_9GAMM</name>
<keyword evidence="3" id="KW-1185">Reference proteome</keyword>
<evidence type="ECO:0000313" key="2">
    <source>
        <dbReference type="EMBL" id="MBB5015052.1"/>
    </source>
</evidence>
<gene>
    <name evidence="2" type="ORF">HNQ58_000933</name>
</gene>
<feature type="signal peptide" evidence="1">
    <location>
        <begin position="1"/>
        <end position="20"/>
    </location>
</feature>
<comment type="caution">
    <text evidence="2">The sequence shown here is derived from an EMBL/GenBank/DDBJ whole genome shotgun (WGS) entry which is preliminary data.</text>
</comment>
<sequence>MRERILIACVLLLLALPALAAKRSSYDVDYLVEFLPAEKVAAVTISVRPGTGMANSFDFRMDPRRYTQIEGDGTVERDGDRLLWDPPATGGELRYRYRIDKRRRGGGYDARITEHWTIVRGDHLIPSAVVRTTPGADSRARLRFKLPEGWSVDTPWKLASDGKSYVIVNPERRFDRPTGWMIAGDIGIRREQLDGMEVAVAAPRGEAMRRNEVLAMVHVSYPELQAAFGKLPSKILIVGAGDPMWRGGLSGPRSLYMHAARPLISENGTSTLMHELVHVITRIQGTHEPWIAEGIAEYYSLSLLYRSALISEARYQRGLEWMRNHGRSVRTLRGVRSHGPVTARAVTLFAELDAEIRERSGGERDLDDVVQALMKIRRPTLEDLRRAAEDAIGAPSKTLQSRVLD</sequence>
<reference evidence="2 3" key="1">
    <citation type="submission" date="2020-08" db="EMBL/GenBank/DDBJ databases">
        <title>Genomic Encyclopedia of Type Strains, Phase IV (KMG-IV): sequencing the most valuable type-strain genomes for metagenomic binning, comparative biology and taxonomic classification.</title>
        <authorList>
            <person name="Goeker M."/>
        </authorList>
    </citation>
    <scope>NUCLEOTIDE SEQUENCE [LARGE SCALE GENOMIC DNA]</scope>
    <source>
        <strain evidence="2 3">DSM 25897</strain>
    </source>
</reference>
<dbReference type="EMBL" id="JACHHX010000005">
    <property type="protein sequence ID" value="MBB5015052.1"/>
    <property type="molecule type" value="Genomic_DNA"/>
</dbReference>
<keyword evidence="2" id="KW-0645">Protease</keyword>
<dbReference type="GO" id="GO:0008237">
    <property type="term" value="F:metallopeptidase activity"/>
    <property type="evidence" value="ECO:0007669"/>
    <property type="project" value="UniProtKB-KW"/>
</dbReference>
<dbReference type="GO" id="GO:0006508">
    <property type="term" value="P:proteolysis"/>
    <property type="evidence" value="ECO:0007669"/>
    <property type="project" value="UniProtKB-KW"/>
</dbReference>
<keyword evidence="1" id="KW-0732">Signal</keyword>
<evidence type="ECO:0000313" key="3">
    <source>
        <dbReference type="Proteomes" id="UP000519004"/>
    </source>
</evidence>
<evidence type="ECO:0000256" key="1">
    <source>
        <dbReference type="SAM" id="SignalP"/>
    </source>
</evidence>
<dbReference type="Proteomes" id="UP000519004">
    <property type="component" value="Unassembled WGS sequence"/>
</dbReference>
<organism evidence="2 3">
    <name type="scientific">Rehaibacterium terrae</name>
    <dbReference type="NCBI Taxonomy" id="1341696"/>
    <lineage>
        <taxon>Bacteria</taxon>
        <taxon>Pseudomonadati</taxon>
        <taxon>Pseudomonadota</taxon>
        <taxon>Gammaproteobacteria</taxon>
        <taxon>Lysobacterales</taxon>
        <taxon>Lysobacteraceae</taxon>
        <taxon>Rehaibacterium</taxon>
    </lineage>
</organism>
<feature type="chain" id="PRO_5030677150" evidence="1">
    <location>
        <begin position="21"/>
        <end position="405"/>
    </location>
</feature>
<dbReference type="AlphaFoldDB" id="A0A7W7XZ18"/>
<keyword evidence="2" id="KW-0378">Hydrolase</keyword>
<protein>
    <submittedName>
        <fullName evidence="2">Putative metalloprotease with PDZ domain</fullName>
    </submittedName>
</protein>
<proteinExistence type="predicted"/>